<evidence type="ECO:0000313" key="1">
    <source>
        <dbReference type="EMBL" id="GBC02680.1"/>
    </source>
</evidence>
<gene>
    <name evidence="1" type="ORF">RclHR1_04750008</name>
</gene>
<protein>
    <submittedName>
        <fullName evidence="1">Uncharacterized protein</fullName>
    </submittedName>
</protein>
<name>A0A2Z6S0Q6_9GLOM</name>
<dbReference type="AlphaFoldDB" id="A0A2Z6S0Q6"/>
<dbReference type="Proteomes" id="UP000247702">
    <property type="component" value="Unassembled WGS sequence"/>
</dbReference>
<dbReference type="EMBL" id="BEXD01003843">
    <property type="protein sequence ID" value="GBC02680.1"/>
    <property type="molecule type" value="Genomic_DNA"/>
</dbReference>
<accession>A0A2Z6S0Q6</accession>
<comment type="caution">
    <text evidence="1">The sequence shown here is derived from an EMBL/GenBank/DDBJ whole genome shotgun (WGS) entry which is preliminary data.</text>
</comment>
<proteinExistence type="predicted"/>
<organism evidence="1 2">
    <name type="scientific">Rhizophagus clarus</name>
    <dbReference type="NCBI Taxonomy" id="94130"/>
    <lineage>
        <taxon>Eukaryota</taxon>
        <taxon>Fungi</taxon>
        <taxon>Fungi incertae sedis</taxon>
        <taxon>Mucoromycota</taxon>
        <taxon>Glomeromycotina</taxon>
        <taxon>Glomeromycetes</taxon>
        <taxon>Glomerales</taxon>
        <taxon>Glomeraceae</taxon>
        <taxon>Rhizophagus</taxon>
    </lineage>
</organism>
<evidence type="ECO:0000313" key="2">
    <source>
        <dbReference type="Proteomes" id="UP000247702"/>
    </source>
</evidence>
<reference evidence="1 2" key="1">
    <citation type="submission" date="2017-11" db="EMBL/GenBank/DDBJ databases">
        <title>The genome of Rhizophagus clarus HR1 reveals common genetic basis of auxotrophy among arbuscular mycorrhizal fungi.</title>
        <authorList>
            <person name="Kobayashi Y."/>
        </authorList>
    </citation>
    <scope>NUCLEOTIDE SEQUENCE [LARGE SCALE GENOMIC DNA]</scope>
    <source>
        <strain evidence="1 2">HR1</strain>
    </source>
</reference>
<sequence length="165" mass="18587">MFSEYIMTNKIDSVAQTKIIILTDKKISETSQETLRIWQKIVRSKHKGEKCHDDELFQDPLLLVEWDNAGLQARTTNNAAHNKDALVALIRSQPGFTPFPNINAQPDCAFPFDSRQNFSAMIAALNANNWSRRINGVADVGWAYSVLVPKKGQLDIAEEPVVFNN</sequence>
<keyword evidence="2" id="KW-1185">Reference proteome</keyword>